<name>A0ABD5BA74_ELIMR</name>
<dbReference type="EMBL" id="JAUCQJ010000005">
    <property type="protein sequence ID" value="MDQ8750297.1"/>
    <property type="molecule type" value="Genomic_DNA"/>
</dbReference>
<gene>
    <name evidence="2" type="ORF">LX74_00179</name>
    <name evidence="1" type="ORF">QT385_16695</name>
</gene>
<reference evidence="2 3" key="1">
    <citation type="submission" date="2019-07" db="EMBL/GenBank/DDBJ databases">
        <title>Genomic Encyclopedia of Archaeal and Bacterial Type Strains, Phase II (KMG-II): from individual species to whole genera.</title>
        <authorList>
            <person name="Goeker M."/>
        </authorList>
    </citation>
    <scope>NUCLEOTIDE SEQUENCE [LARGE SCALE GENOMIC DNA]</scope>
    <source>
        <strain evidence="2 3">DSM 14571</strain>
    </source>
</reference>
<dbReference type="InterPro" id="IPR007577">
    <property type="entry name" value="GlycoTrfase_DXD_sugar-bd_CS"/>
</dbReference>
<accession>A0ABD5BA74</accession>
<dbReference type="InterPro" id="IPR029044">
    <property type="entry name" value="Nucleotide-diphossugar_trans"/>
</dbReference>
<dbReference type="PANTHER" id="PTHR31834:SF1">
    <property type="entry name" value="INITIATION-SPECIFIC ALPHA-1,6-MANNOSYLTRANSFERASE"/>
    <property type="match status" value="1"/>
</dbReference>
<sequence length="219" mass="26447">MAIPKVIYQTYKDKIPWYTHFIIWRFRRKNKDFQYEFYNDEQVDFFIKNNFPSDIYHAYSRLQIGAAKADFFRYAILYKKGGVYLDIDSDILIDLNTFIQPDDKAILTYEKNNKVYAQWAMFYEKGHPFLKETIRFIVHNIQHNKYPHNVHATTGPSIYTAAVRRVILKDPDVSFRMTTKNYKGKLRFKYIMARILMNKLINPEYWKRKQLTTPVVRPE</sequence>
<dbReference type="RefSeq" id="WP_065081466.1">
    <property type="nucleotide sequence ID" value="NZ_CP040516.1"/>
</dbReference>
<dbReference type="Proteomes" id="UP001239265">
    <property type="component" value="Unassembled WGS sequence"/>
</dbReference>
<dbReference type="SUPFAM" id="SSF53448">
    <property type="entry name" value="Nucleotide-diphospho-sugar transferases"/>
    <property type="match status" value="1"/>
</dbReference>
<dbReference type="EMBL" id="VNHK01000001">
    <property type="protein sequence ID" value="TYO94142.1"/>
    <property type="molecule type" value="Genomic_DNA"/>
</dbReference>
<protein>
    <submittedName>
        <fullName evidence="2">Glycosyl transferase-like sugar-binding protein</fullName>
    </submittedName>
    <submittedName>
        <fullName evidence="1">Glycosyltransferase</fullName>
    </submittedName>
</protein>
<comment type="caution">
    <text evidence="1">The sequence shown here is derived from an EMBL/GenBank/DDBJ whole genome shotgun (WGS) entry which is preliminary data.</text>
</comment>
<dbReference type="InterPro" id="IPR039367">
    <property type="entry name" value="Och1-like"/>
</dbReference>
<dbReference type="Gene3D" id="3.90.550.20">
    <property type="match status" value="1"/>
</dbReference>
<evidence type="ECO:0000313" key="1">
    <source>
        <dbReference type="EMBL" id="MDQ8750297.1"/>
    </source>
</evidence>
<dbReference type="Proteomes" id="UP000324513">
    <property type="component" value="Unassembled WGS sequence"/>
</dbReference>
<dbReference type="AlphaFoldDB" id="A0ABD5BA74"/>
<dbReference type="PANTHER" id="PTHR31834">
    <property type="entry name" value="INITIATION-SPECIFIC ALPHA-1,6-MANNOSYLTRANSFERASE"/>
    <property type="match status" value="1"/>
</dbReference>
<organism evidence="1 4">
    <name type="scientific">Elizabethkingia miricola</name>
    <name type="common">Chryseobacterium miricola</name>
    <dbReference type="NCBI Taxonomy" id="172045"/>
    <lineage>
        <taxon>Bacteria</taxon>
        <taxon>Pseudomonadati</taxon>
        <taxon>Bacteroidota</taxon>
        <taxon>Flavobacteriia</taxon>
        <taxon>Flavobacteriales</taxon>
        <taxon>Weeksellaceae</taxon>
        <taxon>Elizabethkingia</taxon>
    </lineage>
</organism>
<proteinExistence type="predicted"/>
<evidence type="ECO:0000313" key="4">
    <source>
        <dbReference type="Proteomes" id="UP001239265"/>
    </source>
</evidence>
<evidence type="ECO:0000313" key="2">
    <source>
        <dbReference type="EMBL" id="TYO94142.1"/>
    </source>
</evidence>
<reference evidence="1 4" key="2">
    <citation type="submission" date="2023-06" db="EMBL/GenBank/DDBJ databases">
        <title>Nosocomial Elizabethkingia miricola genome.</title>
        <authorList>
            <person name="Morgado S."/>
            <person name="Fonseca E."/>
            <person name="Freitas F."/>
            <person name="Vicente A.C."/>
        </authorList>
    </citation>
    <scope>NUCLEOTIDE SEQUENCE [LARGE SCALE GENOMIC DNA]</scope>
    <source>
        <strain evidence="1 4">EM15</strain>
    </source>
</reference>
<dbReference type="Pfam" id="PF04488">
    <property type="entry name" value="Gly_transf_sug"/>
    <property type="match status" value="1"/>
</dbReference>
<keyword evidence="3" id="KW-1185">Reference proteome</keyword>
<evidence type="ECO:0000313" key="3">
    <source>
        <dbReference type="Proteomes" id="UP000324513"/>
    </source>
</evidence>